<sequence>MYKGKTLVTTTIPELDADGNGWDKKSGDQHPVLGDLRPGDALHAPKHGVEEYQPHADEHAVGDLDVEETAENHPHATHLARHVG</sequence>
<accession>A0A0F9SV26</accession>
<evidence type="ECO:0000313" key="1">
    <source>
        <dbReference type="EMBL" id="KKN33013.1"/>
    </source>
</evidence>
<protein>
    <submittedName>
        <fullName evidence="1">Uncharacterized protein</fullName>
    </submittedName>
</protein>
<name>A0A0F9SV26_9ZZZZ</name>
<reference evidence="1" key="1">
    <citation type="journal article" date="2015" name="Nature">
        <title>Complex archaea that bridge the gap between prokaryotes and eukaryotes.</title>
        <authorList>
            <person name="Spang A."/>
            <person name="Saw J.H."/>
            <person name="Jorgensen S.L."/>
            <person name="Zaremba-Niedzwiedzka K."/>
            <person name="Martijn J."/>
            <person name="Lind A.E."/>
            <person name="van Eijk R."/>
            <person name="Schleper C."/>
            <person name="Guy L."/>
            <person name="Ettema T.J."/>
        </authorList>
    </citation>
    <scope>NUCLEOTIDE SEQUENCE</scope>
</reference>
<dbReference type="EMBL" id="LAZR01002212">
    <property type="protein sequence ID" value="KKN33013.1"/>
    <property type="molecule type" value="Genomic_DNA"/>
</dbReference>
<gene>
    <name evidence="1" type="ORF">LCGC14_0808140</name>
</gene>
<proteinExistence type="predicted"/>
<dbReference type="AlphaFoldDB" id="A0A0F9SV26"/>
<organism evidence="1">
    <name type="scientific">marine sediment metagenome</name>
    <dbReference type="NCBI Taxonomy" id="412755"/>
    <lineage>
        <taxon>unclassified sequences</taxon>
        <taxon>metagenomes</taxon>
        <taxon>ecological metagenomes</taxon>
    </lineage>
</organism>
<feature type="non-terminal residue" evidence="1">
    <location>
        <position position="84"/>
    </location>
</feature>
<comment type="caution">
    <text evidence="1">The sequence shown here is derived from an EMBL/GenBank/DDBJ whole genome shotgun (WGS) entry which is preliminary data.</text>
</comment>